<dbReference type="AlphaFoldDB" id="A0A821VT22"/>
<proteinExistence type="predicted"/>
<dbReference type="EMBL" id="CAJOBP010080153">
    <property type="protein sequence ID" value="CAF4912108.1"/>
    <property type="molecule type" value="Genomic_DNA"/>
</dbReference>
<gene>
    <name evidence="1" type="ORF">UJA718_LOCUS46014</name>
</gene>
<comment type="caution">
    <text evidence="1">The sequence shown here is derived from an EMBL/GenBank/DDBJ whole genome shotgun (WGS) entry which is preliminary data.</text>
</comment>
<accession>A0A821VT22</accession>
<reference evidence="1" key="1">
    <citation type="submission" date="2021-02" db="EMBL/GenBank/DDBJ databases">
        <authorList>
            <person name="Nowell W R."/>
        </authorList>
    </citation>
    <scope>NUCLEOTIDE SEQUENCE</scope>
</reference>
<dbReference type="Proteomes" id="UP000663873">
    <property type="component" value="Unassembled WGS sequence"/>
</dbReference>
<protein>
    <recommendedName>
        <fullName evidence="3">Macrophage migration inhibitory factor</fullName>
    </recommendedName>
</protein>
<feature type="non-terminal residue" evidence="1">
    <location>
        <position position="81"/>
    </location>
</feature>
<keyword evidence="2" id="KW-1185">Reference proteome</keyword>
<sequence length="81" mass="8956">KTIQVKSNAEINSNIVAEGAYAVDKPDLTVLVTFKHVAIAPDNHEQLDQLLSLVMSTLGELYKSLVCVRLPTMFDNQIDID</sequence>
<evidence type="ECO:0008006" key="3">
    <source>
        <dbReference type="Google" id="ProtNLM"/>
    </source>
</evidence>
<feature type="non-terminal residue" evidence="1">
    <location>
        <position position="1"/>
    </location>
</feature>
<organism evidence="1 2">
    <name type="scientific">Rotaria socialis</name>
    <dbReference type="NCBI Taxonomy" id="392032"/>
    <lineage>
        <taxon>Eukaryota</taxon>
        <taxon>Metazoa</taxon>
        <taxon>Spiralia</taxon>
        <taxon>Gnathifera</taxon>
        <taxon>Rotifera</taxon>
        <taxon>Eurotatoria</taxon>
        <taxon>Bdelloidea</taxon>
        <taxon>Philodinida</taxon>
        <taxon>Philodinidae</taxon>
        <taxon>Rotaria</taxon>
    </lineage>
</organism>
<evidence type="ECO:0000313" key="1">
    <source>
        <dbReference type="EMBL" id="CAF4912108.1"/>
    </source>
</evidence>
<evidence type="ECO:0000313" key="2">
    <source>
        <dbReference type="Proteomes" id="UP000663873"/>
    </source>
</evidence>
<name>A0A821VT22_9BILA</name>